<keyword evidence="2 5" id="KW-0812">Transmembrane</keyword>
<dbReference type="GO" id="GO:0016020">
    <property type="term" value="C:membrane"/>
    <property type="evidence" value="ECO:0007669"/>
    <property type="project" value="UniProtKB-SubCell"/>
</dbReference>
<gene>
    <name evidence="6" type="ORF">SDRG_16193</name>
</gene>
<dbReference type="InParanoid" id="T0PY56"/>
<feature type="transmembrane region" description="Helical" evidence="5">
    <location>
        <begin position="294"/>
        <end position="321"/>
    </location>
</feature>
<sequence length="692" mass="76253">MADYMAITSPRDGLTKRYLTIPVVNTNEVGPSFLYPTKDCGYEDVTAPDDDLRAIRDKLNKPKHLLSEWPATAISGNDLLGSVLYSAGIVASKAGCLSPVHKYLLQISLSGGRFDLCLTFVTAIPMNGGSYNCLLNATSKRVAAVAACLSILAYLATAVVSATSACYYLQTQVPGLPVLGTSIALLGVFGLLNIIGISESSIVALVIFGLHALTLTVVAVASLIFMIHHPDVIQANYKRPFPDVDFVGSIVSGNFMTALFFGFSASMLGVTGFETSANFVEEQKPGVFRKTMRNMWMLASVYNISLAILSLGVLPIDVMMANPSVVLAQMGLAAGGHWLQLWVAIDAFIVLSAGVLTGYVGITGLIRRLSNDRVMPEFLSYENPWRHTPHNISISFFVIGSSLILALDADATMLGNVFTFAFLSMMFLFGFGCIMLKLKRQDIPRAVHAPWWTCILGCTLVVLGYFGSLLGDPKVLLVFFLYFMVIAAIVFSMIERMMVLRCLIFLVHMVCGKEAPVETDPIADVEANVLPRVQQHTDDDNDRSSLATTTKHKFYEHDTHRVAMLTRTIKRINSRPMVFFVKDNNLVLINKAILYVRSNEITHYMRFFHVYADDDAATRARLAELRDIITMFDGVYPKLHLDFVSVHGQFDPATILWIADEYKIPTNFMFIKQPSNIAVHKVSSLGVRVITG</sequence>
<organism evidence="6 7">
    <name type="scientific">Saprolegnia diclina (strain VS20)</name>
    <dbReference type="NCBI Taxonomy" id="1156394"/>
    <lineage>
        <taxon>Eukaryota</taxon>
        <taxon>Sar</taxon>
        <taxon>Stramenopiles</taxon>
        <taxon>Oomycota</taxon>
        <taxon>Saprolegniomycetes</taxon>
        <taxon>Saprolegniales</taxon>
        <taxon>Saprolegniaceae</taxon>
        <taxon>Saprolegnia</taxon>
    </lineage>
</organism>
<dbReference type="GO" id="GO:0015171">
    <property type="term" value="F:amino acid transmembrane transporter activity"/>
    <property type="evidence" value="ECO:0007669"/>
    <property type="project" value="TreeGrafter"/>
</dbReference>
<accession>T0PY56</accession>
<feature type="transmembrane region" description="Helical" evidence="5">
    <location>
        <begin position="176"/>
        <end position="195"/>
    </location>
</feature>
<dbReference type="OrthoDB" id="1718410at2759"/>
<dbReference type="OMA" id="WISQEMA"/>
<dbReference type="Pfam" id="PF13520">
    <property type="entry name" value="AA_permease_2"/>
    <property type="match status" value="1"/>
</dbReference>
<evidence type="ECO:0008006" key="8">
    <source>
        <dbReference type="Google" id="ProtNLM"/>
    </source>
</evidence>
<dbReference type="Gene3D" id="1.20.1740.10">
    <property type="entry name" value="Amino acid/polyamine transporter I"/>
    <property type="match status" value="1"/>
</dbReference>
<protein>
    <recommendedName>
        <fullName evidence="8">Amino acid permease/ SLC12A domain-containing protein</fullName>
    </recommendedName>
</protein>
<reference evidence="6 7" key="1">
    <citation type="submission" date="2012-04" db="EMBL/GenBank/DDBJ databases">
        <title>The Genome Sequence of Saprolegnia declina VS20.</title>
        <authorList>
            <consortium name="The Broad Institute Genome Sequencing Platform"/>
            <person name="Russ C."/>
            <person name="Nusbaum C."/>
            <person name="Tyler B."/>
            <person name="van West P."/>
            <person name="Dieguez-Uribeondo J."/>
            <person name="de Bruijn I."/>
            <person name="Tripathy S."/>
            <person name="Jiang R."/>
            <person name="Young S.K."/>
            <person name="Zeng Q."/>
            <person name="Gargeya S."/>
            <person name="Fitzgerald M."/>
            <person name="Haas B."/>
            <person name="Abouelleil A."/>
            <person name="Alvarado L."/>
            <person name="Arachchi H.M."/>
            <person name="Berlin A."/>
            <person name="Chapman S.B."/>
            <person name="Goldberg J."/>
            <person name="Griggs A."/>
            <person name="Gujja S."/>
            <person name="Hansen M."/>
            <person name="Howarth C."/>
            <person name="Imamovic A."/>
            <person name="Larimer J."/>
            <person name="McCowen C."/>
            <person name="Montmayeur A."/>
            <person name="Murphy C."/>
            <person name="Neiman D."/>
            <person name="Pearson M."/>
            <person name="Priest M."/>
            <person name="Roberts A."/>
            <person name="Saif S."/>
            <person name="Shea T."/>
            <person name="Sisk P."/>
            <person name="Sykes S."/>
            <person name="Wortman J."/>
            <person name="Nusbaum C."/>
            <person name="Birren B."/>
        </authorList>
    </citation>
    <scope>NUCLEOTIDE SEQUENCE [LARGE SCALE GENOMIC DNA]</scope>
    <source>
        <strain evidence="6 7">VS20</strain>
    </source>
</reference>
<feature type="transmembrane region" description="Helical" evidence="5">
    <location>
        <begin position="413"/>
        <end position="438"/>
    </location>
</feature>
<evidence type="ECO:0000313" key="6">
    <source>
        <dbReference type="EMBL" id="EQC25975.1"/>
    </source>
</evidence>
<dbReference type="STRING" id="1156394.T0PY56"/>
<feature type="transmembrane region" description="Helical" evidence="5">
    <location>
        <begin position="450"/>
        <end position="469"/>
    </location>
</feature>
<feature type="transmembrane region" description="Helical" evidence="5">
    <location>
        <begin position="387"/>
        <end position="407"/>
    </location>
</feature>
<dbReference type="EMBL" id="JH767248">
    <property type="protein sequence ID" value="EQC25975.1"/>
    <property type="molecule type" value="Genomic_DNA"/>
</dbReference>
<feature type="transmembrane region" description="Helical" evidence="5">
    <location>
        <begin position="142"/>
        <end position="170"/>
    </location>
</feature>
<comment type="subcellular location">
    <subcellularLocation>
        <location evidence="1">Membrane</location>
        <topology evidence="1">Multi-pass membrane protein</topology>
    </subcellularLocation>
</comment>
<dbReference type="eggNOG" id="ENOG502QT3M">
    <property type="taxonomic scope" value="Eukaryota"/>
</dbReference>
<feature type="transmembrane region" description="Helical" evidence="5">
    <location>
        <begin position="341"/>
        <end position="366"/>
    </location>
</feature>
<keyword evidence="4 5" id="KW-0472">Membrane</keyword>
<dbReference type="AlphaFoldDB" id="T0PY56"/>
<evidence type="ECO:0000256" key="5">
    <source>
        <dbReference type="SAM" id="Phobius"/>
    </source>
</evidence>
<proteinExistence type="predicted"/>
<evidence type="ECO:0000256" key="3">
    <source>
        <dbReference type="ARBA" id="ARBA00022989"/>
    </source>
</evidence>
<keyword evidence="3 5" id="KW-1133">Transmembrane helix</keyword>
<evidence type="ECO:0000256" key="4">
    <source>
        <dbReference type="ARBA" id="ARBA00023136"/>
    </source>
</evidence>
<feature type="transmembrane region" description="Helical" evidence="5">
    <location>
        <begin position="475"/>
        <end position="494"/>
    </location>
</feature>
<dbReference type="InterPro" id="IPR002293">
    <property type="entry name" value="AA/rel_permease1"/>
</dbReference>
<evidence type="ECO:0000256" key="1">
    <source>
        <dbReference type="ARBA" id="ARBA00004141"/>
    </source>
</evidence>
<dbReference type="VEuPathDB" id="FungiDB:SDRG_16193"/>
<keyword evidence="7" id="KW-1185">Reference proteome</keyword>
<feature type="transmembrane region" description="Helical" evidence="5">
    <location>
        <begin position="247"/>
        <end position="273"/>
    </location>
</feature>
<dbReference type="PANTHER" id="PTHR43243">
    <property type="entry name" value="INNER MEMBRANE TRANSPORTER YGJI-RELATED"/>
    <property type="match status" value="1"/>
</dbReference>
<feature type="transmembrane region" description="Helical" evidence="5">
    <location>
        <begin position="202"/>
        <end position="227"/>
    </location>
</feature>
<evidence type="ECO:0000313" key="7">
    <source>
        <dbReference type="Proteomes" id="UP000030762"/>
    </source>
</evidence>
<evidence type="ECO:0000256" key="2">
    <source>
        <dbReference type="ARBA" id="ARBA00022692"/>
    </source>
</evidence>
<dbReference type="RefSeq" id="XP_008620614.1">
    <property type="nucleotide sequence ID" value="XM_008622392.1"/>
</dbReference>
<dbReference type="PANTHER" id="PTHR43243:SF11">
    <property type="entry name" value="AMINO ACID PERMEASE_ SLC12A DOMAIN-CONTAINING PROTEIN"/>
    <property type="match status" value="1"/>
</dbReference>
<dbReference type="GeneID" id="19956920"/>
<dbReference type="Proteomes" id="UP000030762">
    <property type="component" value="Unassembled WGS sequence"/>
</dbReference>
<name>T0PY56_SAPDV</name>